<dbReference type="Gene3D" id="3.40.50.1820">
    <property type="entry name" value="alpha/beta hydrolase"/>
    <property type="match status" value="1"/>
</dbReference>
<evidence type="ECO:0000313" key="4">
    <source>
        <dbReference type="EMBL" id="CAK5277425.1"/>
    </source>
</evidence>
<evidence type="ECO:0000313" key="5">
    <source>
        <dbReference type="Proteomes" id="UP001295794"/>
    </source>
</evidence>
<name>A0AAD2HL31_9AGAR</name>
<dbReference type="SUPFAM" id="SSF53474">
    <property type="entry name" value="alpha/beta-Hydrolases"/>
    <property type="match status" value="1"/>
</dbReference>
<dbReference type="GO" id="GO:0051792">
    <property type="term" value="P:medium-chain fatty acid biosynthetic process"/>
    <property type="evidence" value="ECO:0007669"/>
    <property type="project" value="TreeGrafter"/>
</dbReference>
<protein>
    <recommendedName>
        <fullName evidence="3">AB hydrolase-1 domain-containing protein</fullName>
    </recommendedName>
</protein>
<dbReference type="GO" id="GO:0008126">
    <property type="term" value="F:acetylesterase activity"/>
    <property type="evidence" value="ECO:0007669"/>
    <property type="project" value="TreeGrafter"/>
</dbReference>
<feature type="domain" description="AB hydrolase-1" evidence="3">
    <location>
        <begin position="127"/>
        <end position="347"/>
    </location>
</feature>
<keyword evidence="2" id="KW-0732">Signal</keyword>
<reference evidence="4" key="1">
    <citation type="submission" date="2023-11" db="EMBL/GenBank/DDBJ databases">
        <authorList>
            <person name="De Vega J J."/>
            <person name="De Vega J J."/>
        </authorList>
    </citation>
    <scope>NUCLEOTIDE SEQUENCE</scope>
</reference>
<keyword evidence="5" id="KW-1185">Reference proteome</keyword>
<dbReference type="AlphaFoldDB" id="A0AAD2HL31"/>
<dbReference type="PANTHER" id="PTHR10794">
    <property type="entry name" value="ABHYDROLASE DOMAIN-CONTAINING PROTEIN"/>
    <property type="match status" value="1"/>
</dbReference>
<dbReference type="InterPro" id="IPR050960">
    <property type="entry name" value="AB_hydrolase_4_sf"/>
</dbReference>
<dbReference type="InterPro" id="IPR000073">
    <property type="entry name" value="AB_hydrolase_1"/>
</dbReference>
<feature type="chain" id="PRO_5042168459" description="AB hydrolase-1 domain-containing protein" evidence="2">
    <location>
        <begin position="19"/>
        <end position="446"/>
    </location>
</feature>
<proteinExistence type="inferred from homology"/>
<comment type="caution">
    <text evidence="4">The sequence shown here is derived from an EMBL/GenBank/DDBJ whole genome shotgun (WGS) entry which is preliminary data.</text>
</comment>
<evidence type="ECO:0000259" key="3">
    <source>
        <dbReference type="Pfam" id="PF00561"/>
    </source>
</evidence>
<accession>A0AAD2HL31</accession>
<dbReference type="GO" id="GO:0051793">
    <property type="term" value="P:medium-chain fatty acid catabolic process"/>
    <property type="evidence" value="ECO:0007669"/>
    <property type="project" value="TreeGrafter"/>
</dbReference>
<comment type="similarity">
    <text evidence="1">Belongs to the AB hydrolase superfamily. AB hydrolase 4 family.</text>
</comment>
<dbReference type="InterPro" id="IPR029058">
    <property type="entry name" value="AB_hydrolase_fold"/>
</dbReference>
<sequence>MIFSVLKLLSELMGVLLSIVTRTPTHMIQIHYGEKPASIEIRQPDGSSSEDNLKNLVEKRVPSLFSKFDRVWYLFNGHLQTLYCVLGDFTKTDVVQYNRKLIRLKEGGTLGLDFAPSDSSLAKEDAPIIVVLHGLTGGKSAHHDTMIAFLHHVVRILRILRAGVPVSSPQLYSAGFTGDIREALVFISQLYPRAPLLGLGFSLGANVLTRYLAEEGENSRLVSGCVLACPWDLSMNNEGLKRNMIGRVYSRAMATNLINIVKKHEKSLSKDPNRLVAQYIPVVYELQKPLLEEFDENFTRIAGGAPPDFPYASARDYYLGASCHKVVSQIQVPFLAVNADDDPVVQHVPMDGGGNGKVVMALTASGGHLGWFQKGPHSSRWITKPVLEWLVLCGDHMVHSHLPRGIPVHLKDGFYVEEGRDGGCREIEGGGLVDATSWAGMDIQGL</sequence>
<feature type="signal peptide" evidence="2">
    <location>
        <begin position="1"/>
        <end position="18"/>
    </location>
</feature>
<evidence type="ECO:0000256" key="2">
    <source>
        <dbReference type="SAM" id="SignalP"/>
    </source>
</evidence>
<dbReference type="Proteomes" id="UP001295794">
    <property type="component" value="Unassembled WGS sequence"/>
</dbReference>
<dbReference type="Pfam" id="PF00561">
    <property type="entry name" value="Abhydrolase_1"/>
    <property type="match status" value="1"/>
</dbReference>
<organism evidence="4 5">
    <name type="scientific">Mycena citricolor</name>
    <dbReference type="NCBI Taxonomy" id="2018698"/>
    <lineage>
        <taxon>Eukaryota</taxon>
        <taxon>Fungi</taxon>
        <taxon>Dikarya</taxon>
        <taxon>Basidiomycota</taxon>
        <taxon>Agaricomycotina</taxon>
        <taxon>Agaricomycetes</taxon>
        <taxon>Agaricomycetidae</taxon>
        <taxon>Agaricales</taxon>
        <taxon>Marasmiineae</taxon>
        <taxon>Mycenaceae</taxon>
        <taxon>Mycena</taxon>
    </lineage>
</organism>
<dbReference type="EMBL" id="CAVNYO010000419">
    <property type="protein sequence ID" value="CAK5277425.1"/>
    <property type="molecule type" value="Genomic_DNA"/>
</dbReference>
<dbReference type="PANTHER" id="PTHR10794:SF63">
    <property type="entry name" value="ALPHA_BETA HYDROLASE 1, ISOFORM A"/>
    <property type="match status" value="1"/>
</dbReference>
<gene>
    <name evidence="4" type="ORF">MYCIT1_LOCUS26440</name>
</gene>
<evidence type="ECO:0000256" key="1">
    <source>
        <dbReference type="ARBA" id="ARBA00010884"/>
    </source>
</evidence>
<dbReference type="GO" id="GO:0047372">
    <property type="term" value="F:monoacylglycerol lipase activity"/>
    <property type="evidence" value="ECO:0007669"/>
    <property type="project" value="TreeGrafter"/>
</dbReference>